<sequence>MVATSYGSLYLDVEPKSQNLQTPETSCFWRFCSGVKYPVWVASDEHNANSDTTFDNIVNKFS</sequence>
<dbReference type="AlphaFoldDB" id="A0A9X8T1M3"/>
<evidence type="ECO:0000313" key="1">
    <source>
        <dbReference type="EMBL" id="SUN61942.1"/>
    </source>
</evidence>
<protein>
    <submittedName>
        <fullName evidence="1">Uncharacterized protein</fullName>
    </submittedName>
</protein>
<organism evidence="1 2">
    <name type="scientific">Streptococcus dysgalactiae subsp. equisimilis</name>
    <name type="common">Streptococcus equisimilis</name>
    <dbReference type="NCBI Taxonomy" id="119602"/>
    <lineage>
        <taxon>Bacteria</taxon>
        <taxon>Bacillati</taxon>
        <taxon>Bacillota</taxon>
        <taxon>Bacilli</taxon>
        <taxon>Lactobacillales</taxon>
        <taxon>Streptococcaceae</taxon>
        <taxon>Streptococcus</taxon>
    </lineage>
</organism>
<dbReference type="EMBL" id="UHFO01000001">
    <property type="protein sequence ID" value="SUN61942.1"/>
    <property type="molecule type" value="Genomic_DNA"/>
</dbReference>
<accession>A0A9X8T1M3</accession>
<reference evidence="1 2" key="1">
    <citation type="submission" date="2018-06" db="EMBL/GenBank/DDBJ databases">
        <authorList>
            <consortium name="Pathogen Informatics"/>
            <person name="Doyle S."/>
        </authorList>
    </citation>
    <scope>NUCLEOTIDE SEQUENCE [LARGE SCALE GENOMIC DNA]</scope>
    <source>
        <strain evidence="1 2">NCTC11564</strain>
    </source>
</reference>
<proteinExistence type="predicted"/>
<gene>
    <name evidence="1" type="ORF">NCTC11564_00309</name>
</gene>
<name>A0A9X8T1M3_STREQ</name>
<evidence type="ECO:0000313" key="2">
    <source>
        <dbReference type="Proteomes" id="UP000254559"/>
    </source>
</evidence>
<dbReference type="Proteomes" id="UP000254559">
    <property type="component" value="Unassembled WGS sequence"/>
</dbReference>
<comment type="caution">
    <text evidence="1">The sequence shown here is derived from an EMBL/GenBank/DDBJ whole genome shotgun (WGS) entry which is preliminary data.</text>
</comment>